<dbReference type="GO" id="GO:0016020">
    <property type="term" value="C:membrane"/>
    <property type="evidence" value="ECO:0007669"/>
    <property type="project" value="InterPro"/>
</dbReference>
<accession>A0A7C4HCM6</accession>
<feature type="transmembrane region" description="Helical" evidence="1">
    <location>
        <begin position="80"/>
        <end position="99"/>
    </location>
</feature>
<feature type="transmembrane region" description="Helical" evidence="1">
    <location>
        <begin position="204"/>
        <end position="226"/>
    </location>
</feature>
<dbReference type="EMBL" id="DTBJ01000002">
    <property type="protein sequence ID" value="HGM57984.1"/>
    <property type="molecule type" value="Genomic_DNA"/>
</dbReference>
<feature type="transmembrane region" description="Helical" evidence="1">
    <location>
        <begin position="139"/>
        <end position="158"/>
    </location>
</feature>
<dbReference type="Pfam" id="PF00892">
    <property type="entry name" value="EamA"/>
    <property type="match status" value="1"/>
</dbReference>
<feature type="transmembrane region" description="Helical" evidence="1">
    <location>
        <begin position="30"/>
        <end position="50"/>
    </location>
</feature>
<sequence>MNRRLLILYFMIVWLSISSASILVRLSNAPGSICAFWRLFFTVLIILPFWFKRGCKLDSFSAISGLFLGLHFIFWMESLFLIPVLVSTVLVVTYPFYNLIFDRLFFHEKIFLRQIICLITGFVCVLMYFNPFFNKDLNPIGLILALLGGFFASVYFTIGRFVRKIMGVDLIIYAFSSYTSGLIVALIYNLVYRVDLFNYTLSTYLYLVLMAIIPMLGGHTLMNYLLKYVKTSSVTAIALGEPVGAGLLAYFILSETVDLYKIILSSIIIFTLIMIAYDEIRGNL</sequence>
<dbReference type="InterPro" id="IPR000620">
    <property type="entry name" value="EamA_dom"/>
</dbReference>
<reference evidence="3" key="1">
    <citation type="journal article" date="2020" name="mSystems">
        <title>Genome- and Community-Level Interaction Insights into Carbon Utilization and Element Cycling Functions of Hydrothermarchaeota in Hydrothermal Sediment.</title>
        <authorList>
            <person name="Zhou Z."/>
            <person name="Liu Y."/>
            <person name="Xu W."/>
            <person name="Pan J."/>
            <person name="Luo Z.H."/>
            <person name="Li M."/>
        </authorList>
    </citation>
    <scope>NUCLEOTIDE SEQUENCE [LARGE SCALE GENOMIC DNA]</scope>
    <source>
        <strain evidence="3">SpSt-642</strain>
    </source>
</reference>
<evidence type="ECO:0000256" key="1">
    <source>
        <dbReference type="SAM" id="Phobius"/>
    </source>
</evidence>
<feature type="transmembrane region" description="Helical" evidence="1">
    <location>
        <begin position="170"/>
        <end position="192"/>
    </location>
</feature>
<protein>
    <submittedName>
        <fullName evidence="3">EamA/RhaT family transporter</fullName>
    </submittedName>
</protein>
<dbReference type="InterPro" id="IPR037185">
    <property type="entry name" value="EmrE-like"/>
</dbReference>
<feature type="transmembrane region" description="Helical" evidence="1">
    <location>
        <begin position="259"/>
        <end position="277"/>
    </location>
</feature>
<comment type="caution">
    <text evidence="3">The sequence shown here is derived from an EMBL/GenBank/DDBJ whole genome shotgun (WGS) entry which is preliminary data.</text>
</comment>
<name>A0A7C4HCM6_STAMA</name>
<proteinExistence type="predicted"/>
<feature type="transmembrane region" description="Helical" evidence="1">
    <location>
        <begin position="233"/>
        <end position="253"/>
    </location>
</feature>
<dbReference type="PANTHER" id="PTHR22911">
    <property type="entry name" value="ACYL-MALONYL CONDENSING ENZYME-RELATED"/>
    <property type="match status" value="1"/>
</dbReference>
<evidence type="ECO:0000313" key="3">
    <source>
        <dbReference type="EMBL" id="HGM57984.1"/>
    </source>
</evidence>
<organism evidence="3">
    <name type="scientific">Staphylothermus marinus</name>
    <dbReference type="NCBI Taxonomy" id="2280"/>
    <lineage>
        <taxon>Archaea</taxon>
        <taxon>Thermoproteota</taxon>
        <taxon>Thermoprotei</taxon>
        <taxon>Desulfurococcales</taxon>
        <taxon>Desulfurococcaceae</taxon>
        <taxon>Staphylothermus</taxon>
    </lineage>
</organism>
<dbReference type="AlphaFoldDB" id="A0A7C4HCM6"/>
<evidence type="ECO:0000259" key="2">
    <source>
        <dbReference type="Pfam" id="PF00892"/>
    </source>
</evidence>
<dbReference type="SUPFAM" id="SSF103481">
    <property type="entry name" value="Multidrug resistance efflux transporter EmrE"/>
    <property type="match status" value="2"/>
</dbReference>
<keyword evidence="1" id="KW-0812">Transmembrane</keyword>
<feature type="transmembrane region" description="Helical" evidence="1">
    <location>
        <begin position="57"/>
        <end position="74"/>
    </location>
</feature>
<dbReference type="PANTHER" id="PTHR22911:SF76">
    <property type="entry name" value="EAMA DOMAIN-CONTAINING PROTEIN"/>
    <property type="match status" value="1"/>
</dbReference>
<feature type="transmembrane region" description="Helical" evidence="1">
    <location>
        <begin position="111"/>
        <end position="133"/>
    </location>
</feature>
<feature type="domain" description="EamA" evidence="2">
    <location>
        <begin position="140"/>
        <end position="276"/>
    </location>
</feature>
<keyword evidence="1" id="KW-0472">Membrane</keyword>
<keyword evidence="1" id="KW-1133">Transmembrane helix</keyword>
<gene>
    <name evidence="3" type="ORF">ENU14_00095</name>
</gene>